<gene>
    <name evidence="1" type="ORF">HPHI1048_LOCUS740</name>
</gene>
<proteinExistence type="predicted"/>
<name>A0A7S0DV26_9CRYP</name>
<accession>A0A7S0DV26</accession>
<organism evidence="1">
    <name type="scientific">Hanusia phi</name>
    <dbReference type="NCBI Taxonomy" id="3032"/>
    <lineage>
        <taxon>Eukaryota</taxon>
        <taxon>Cryptophyceae</taxon>
        <taxon>Pyrenomonadales</taxon>
        <taxon>Geminigeraceae</taxon>
        <taxon>Hanusia</taxon>
    </lineage>
</organism>
<dbReference type="AlphaFoldDB" id="A0A7S0DV26"/>
<dbReference type="EMBL" id="HBEO01001065">
    <property type="protein sequence ID" value="CAD8466346.1"/>
    <property type="molecule type" value="Transcribed_RNA"/>
</dbReference>
<protein>
    <submittedName>
        <fullName evidence="1">Uncharacterized protein</fullName>
    </submittedName>
</protein>
<sequence>MMHCTEHYCVIQPLKTRSCKKMFRLNPSQQAFVESMQLKKDHASSLNPPAEIDCVVQHAAKMLDSIRIAKSKYCLRRKRKAATSHSPCNDEICEGIQASEK</sequence>
<reference evidence="1" key="1">
    <citation type="submission" date="2021-01" db="EMBL/GenBank/DDBJ databases">
        <authorList>
            <person name="Corre E."/>
            <person name="Pelletier E."/>
            <person name="Niang G."/>
            <person name="Scheremetjew M."/>
            <person name="Finn R."/>
            <person name="Kale V."/>
            <person name="Holt S."/>
            <person name="Cochrane G."/>
            <person name="Meng A."/>
            <person name="Brown T."/>
            <person name="Cohen L."/>
        </authorList>
    </citation>
    <scope>NUCLEOTIDE SEQUENCE</scope>
    <source>
        <strain evidence="1">CCMP325</strain>
    </source>
</reference>
<evidence type="ECO:0000313" key="1">
    <source>
        <dbReference type="EMBL" id="CAD8466346.1"/>
    </source>
</evidence>